<reference evidence="5 6" key="1">
    <citation type="journal article" date="2007" name="Science">
        <title>Sea anemone genome reveals ancestral eumetazoan gene repertoire and genomic organization.</title>
        <authorList>
            <person name="Putnam N.H."/>
            <person name="Srivastava M."/>
            <person name="Hellsten U."/>
            <person name="Dirks B."/>
            <person name="Chapman J."/>
            <person name="Salamov A."/>
            <person name="Terry A."/>
            <person name="Shapiro H."/>
            <person name="Lindquist E."/>
            <person name="Kapitonov V.V."/>
            <person name="Jurka J."/>
            <person name="Genikhovich G."/>
            <person name="Grigoriev I.V."/>
            <person name="Lucas S.M."/>
            <person name="Steele R.E."/>
            <person name="Finnerty J.R."/>
            <person name="Technau U."/>
            <person name="Martindale M.Q."/>
            <person name="Rokhsar D.S."/>
        </authorList>
    </citation>
    <scope>NUCLEOTIDE SEQUENCE [LARGE SCALE GENOMIC DNA]</scope>
    <source>
        <strain evidence="6">CH2 X CH6</strain>
    </source>
</reference>
<dbReference type="EMBL" id="DS472981">
    <property type="protein sequence ID" value="EDO27554.1"/>
    <property type="molecule type" value="Genomic_DNA"/>
</dbReference>
<evidence type="ECO:0000256" key="2">
    <source>
        <dbReference type="ARBA" id="ARBA00022540"/>
    </source>
</evidence>
<dbReference type="InterPro" id="IPR019010">
    <property type="entry name" value="eIF3e_N"/>
</dbReference>
<evidence type="ECO:0000313" key="5">
    <source>
        <dbReference type="EMBL" id="EDO27554.1"/>
    </source>
</evidence>
<dbReference type="PANTHER" id="PTHR10317">
    <property type="entry name" value="EUKARYOTIC TRANSLATION INITIATION FACTOR 3 SUBUNIT E"/>
    <property type="match status" value="1"/>
</dbReference>
<dbReference type="STRING" id="45351.A7T8Y0"/>
<keyword evidence="1" id="KW-0963">Cytoplasm</keyword>
<dbReference type="SMART" id="SM01186">
    <property type="entry name" value="eIF3_N"/>
    <property type="match status" value="1"/>
</dbReference>
<keyword evidence="3" id="KW-0648">Protein biosynthesis</keyword>
<name>A7T8Y0_NEMVE</name>
<dbReference type="AlphaFoldDB" id="A7T8Y0"/>
<dbReference type="InParanoid" id="A7T8Y0"/>
<evidence type="ECO:0000256" key="1">
    <source>
        <dbReference type="ARBA" id="ARBA00022490"/>
    </source>
</evidence>
<feature type="non-terminal residue" evidence="5">
    <location>
        <position position="1"/>
    </location>
</feature>
<dbReference type="GO" id="GO:0005852">
    <property type="term" value="C:eukaryotic translation initiation factor 3 complex"/>
    <property type="evidence" value="ECO:0000318"/>
    <property type="project" value="GO_Central"/>
</dbReference>
<accession>A7T8Y0</accession>
<gene>
    <name evidence="5" type="ORF">NEMVEDRAFT_v1g223968</name>
</gene>
<keyword evidence="6" id="KW-1185">Reference proteome</keyword>
<dbReference type="eggNOG" id="KOG2758">
    <property type="taxonomic scope" value="Eukaryota"/>
</dbReference>
<dbReference type="GO" id="GO:0003743">
    <property type="term" value="F:translation initiation factor activity"/>
    <property type="evidence" value="ECO:0007669"/>
    <property type="project" value="UniProtKB-KW"/>
</dbReference>
<keyword evidence="2" id="KW-0396">Initiation factor</keyword>
<evidence type="ECO:0000313" key="6">
    <source>
        <dbReference type="Proteomes" id="UP000001593"/>
    </source>
</evidence>
<evidence type="ECO:0000256" key="3">
    <source>
        <dbReference type="ARBA" id="ARBA00022917"/>
    </source>
</evidence>
<dbReference type="GO" id="GO:0005634">
    <property type="term" value="C:nucleus"/>
    <property type="evidence" value="ECO:0000318"/>
    <property type="project" value="GO_Central"/>
</dbReference>
<evidence type="ECO:0000259" key="4">
    <source>
        <dbReference type="SMART" id="SM01186"/>
    </source>
</evidence>
<dbReference type="PhylomeDB" id="A7T8Y0"/>
<proteinExistence type="predicted"/>
<dbReference type="Pfam" id="PF09440">
    <property type="entry name" value="eIF3_N"/>
    <property type="match status" value="2"/>
</dbReference>
<organism evidence="5 6">
    <name type="scientific">Nematostella vectensis</name>
    <name type="common">Starlet sea anemone</name>
    <dbReference type="NCBI Taxonomy" id="45351"/>
    <lineage>
        <taxon>Eukaryota</taxon>
        <taxon>Metazoa</taxon>
        <taxon>Cnidaria</taxon>
        <taxon>Anthozoa</taxon>
        <taxon>Hexacorallia</taxon>
        <taxon>Actiniaria</taxon>
        <taxon>Edwardsiidae</taxon>
        <taxon>Nematostella</taxon>
    </lineage>
</organism>
<dbReference type="GO" id="GO:0006413">
    <property type="term" value="P:translational initiation"/>
    <property type="evidence" value="ECO:0000318"/>
    <property type="project" value="GO_Central"/>
</dbReference>
<dbReference type="InterPro" id="IPR016650">
    <property type="entry name" value="eIF3e"/>
</dbReference>
<sequence length="176" mass="20396">MAEHDLTSKMGCFLDRHLVFPLLEFLSVKEIYDEHELLKGKLDLLSNTNMRVEVVKELKDLQAQTEPIINCFSDPEFTAQVQSTRDGRQLFEYLERNHDIKPEMLDVLYKFAKFQYECGNYSGAAEYLYFYRALAPGGDTNSLNALWGKLASEILMQNWDTALEDLNRLKDVIESN</sequence>
<dbReference type="Proteomes" id="UP000001593">
    <property type="component" value="Unassembled WGS sequence"/>
</dbReference>
<feature type="domain" description="Eukaryotic translation initiation factor 3 subunit E N-terminal" evidence="4">
    <location>
        <begin position="5"/>
        <end position="115"/>
    </location>
</feature>
<protein>
    <recommendedName>
        <fullName evidence="4">Eukaryotic translation initiation factor 3 subunit E N-terminal domain-containing protein</fullName>
    </recommendedName>
</protein>
<dbReference type="HOGENOM" id="CLU_031132_1_1_1"/>
<dbReference type="OMA" id="YMSATEY"/>